<evidence type="ECO:0000256" key="10">
    <source>
        <dbReference type="ARBA" id="ARBA00029774"/>
    </source>
</evidence>
<dbReference type="EC" id="2.7.7.87" evidence="3"/>
<dbReference type="InterPro" id="IPR006070">
    <property type="entry name" value="Sua5-like_dom"/>
</dbReference>
<dbReference type="SUPFAM" id="SSF55821">
    <property type="entry name" value="YrdC/RibB"/>
    <property type="match status" value="1"/>
</dbReference>
<dbReference type="EMBL" id="UINC01078935">
    <property type="protein sequence ID" value="SVC20476.1"/>
    <property type="molecule type" value="Genomic_DNA"/>
</dbReference>
<dbReference type="GO" id="GO:0061710">
    <property type="term" value="F:L-threonylcarbamoyladenylate synthase"/>
    <property type="evidence" value="ECO:0007669"/>
    <property type="project" value="UniProtKB-EC"/>
</dbReference>
<evidence type="ECO:0000256" key="5">
    <source>
        <dbReference type="ARBA" id="ARBA00022679"/>
    </source>
</evidence>
<dbReference type="PANTHER" id="PTHR17490">
    <property type="entry name" value="SUA5"/>
    <property type="match status" value="1"/>
</dbReference>
<reference evidence="13" key="1">
    <citation type="submission" date="2018-05" db="EMBL/GenBank/DDBJ databases">
        <authorList>
            <person name="Lanie J.A."/>
            <person name="Ng W.-L."/>
            <person name="Kazmierczak K.M."/>
            <person name="Andrzejewski T.M."/>
            <person name="Davidsen T.M."/>
            <person name="Wayne K.J."/>
            <person name="Tettelin H."/>
            <person name="Glass J.I."/>
            <person name="Rusch D."/>
            <person name="Podicherti R."/>
            <person name="Tsui H.-C.T."/>
            <person name="Winkler M.E."/>
        </authorList>
    </citation>
    <scope>NUCLEOTIDE SEQUENCE</scope>
</reference>
<keyword evidence="4" id="KW-0963">Cytoplasm</keyword>
<dbReference type="InterPro" id="IPR050156">
    <property type="entry name" value="TC-AMP_synthase_SUA5"/>
</dbReference>
<organism evidence="13">
    <name type="scientific">marine metagenome</name>
    <dbReference type="NCBI Taxonomy" id="408172"/>
    <lineage>
        <taxon>unclassified sequences</taxon>
        <taxon>metagenomes</taxon>
        <taxon>ecological metagenomes</taxon>
    </lineage>
</organism>
<evidence type="ECO:0000313" key="13">
    <source>
        <dbReference type="EMBL" id="SVC20476.1"/>
    </source>
</evidence>
<keyword evidence="5" id="KW-0808">Transferase</keyword>
<dbReference type="AlphaFoldDB" id="A0A382K907"/>
<evidence type="ECO:0000256" key="8">
    <source>
        <dbReference type="ARBA" id="ARBA00022741"/>
    </source>
</evidence>
<proteinExistence type="inferred from homology"/>
<accession>A0A382K907</accession>
<comment type="catalytic activity">
    <reaction evidence="11">
        <text>L-threonine + hydrogencarbonate + ATP = L-threonylcarbamoyladenylate + diphosphate + H2O</text>
        <dbReference type="Rhea" id="RHEA:36407"/>
        <dbReference type="ChEBI" id="CHEBI:15377"/>
        <dbReference type="ChEBI" id="CHEBI:17544"/>
        <dbReference type="ChEBI" id="CHEBI:30616"/>
        <dbReference type="ChEBI" id="CHEBI:33019"/>
        <dbReference type="ChEBI" id="CHEBI:57926"/>
        <dbReference type="ChEBI" id="CHEBI:73682"/>
        <dbReference type="EC" id="2.7.7.87"/>
    </reaction>
</comment>
<keyword evidence="9" id="KW-0067">ATP-binding</keyword>
<evidence type="ECO:0000256" key="6">
    <source>
        <dbReference type="ARBA" id="ARBA00022694"/>
    </source>
</evidence>
<protein>
    <recommendedName>
        <fullName evidence="10">L-threonylcarbamoyladenylate synthase</fullName>
        <ecNumber evidence="3">2.7.7.87</ecNumber>
    </recommendedName>
    <alternativeName>
        <fullName evidence="10">L-threonylcarbamoyladenylate synthase</fullName>
    </alternativeName>
</protein>
<name>A0A382K907_9ZZZZ</name>
<gene>
    <name evidence="13" type="ORF">METZ01_LOCUS273330</name>
</gene>
<dbReference type="PANTHER" id="PTHR17490:SF16">
    <property type="entry name" value="THREONYLCARBAMOYL-AMP SYNTHASE"/>
    <property type="match status" value="1"/>
</dbReference>
<evidence type="ECO:0000256" key="1">
    <source>
        <dbReference type="ARBA" id="ARBA00004496"/>
    </source>
</evidence>
<sequence length="154" mass="16886">VDARNETAIKRLNKIKGRSAPISVIAPNSSTVLSWADITYEDWEMVKKYLRGPTTIVLPGKKGIIHPSIMGEDGTLGIRIPAHPFGPKLCDKLGFPITTTSVNRSGQEPFNDPDEIIAEFDGEFDLLIDDGALPQSSGSIIYKLEKSKLKVIRP</sequence>
<dbReference type="GO" id="GO:0000049">
    <property type="term" value="F:tRNA binding"/>
    <property type="evidence" value="ECO:0007669"/>
    <property type="project" value="TreeGrafter"/>
</dbReference>
<dbReference type="Gene3D" id="3.90.870.10">
    <property type="entry name" value="DHBP synthase"/>
    <property type="match status" value="1"/>
</dbReference>
<keyword evidence="6" id="KW-0819">tRNA processing</keyword>
<evidence type="ECO:0000256" key="11">
    <source>
        <dbReference type="ARBA" id="ARBA00048366"/>
    </source>
</evidence>
<dbReference type="PROSITE" id="PS51163">
    <property type="entry name" value="YRDC"/>
    <property type="match status" value="1"/>
</dbReference>
<dbReference type="GO" id="GO:0003725">
    <property type="term" value="F:double-stranded RNA binding"/>
    <property type="evidence" value="ECO:0007669"/>
    <property type="project" value="InterPro"/>
</dbReference>
<evidence type="ECO:0000256" key="9">
    <source>
        <dbReference type="ARBA" id="ARBA00022840"/>
    </source>
</evidence>
<dbReference type="GO" id="GO:0008033">
    <property type="term" value="P:tRNA processing"/>
    <property type="evidence" value="ECO:0007669"/>
    <property type="project" value="UniProtKB-KW"/>
</dbReference>
<evidence type="ECO:0000256" key="7">
    <source>
        <dbReference type="ARBA" id="ARBA00022695"/>
    </source>
</evidence>
<comment type="similarity">
    <text evidence="2">Belongs to the SUA5 family.</text>
</comment>
<dbReference type="GO" id="GO:0005737">
    <property type="term" value="C:cytoplasm"/>
    <property type="evidence" value="ECO:0007669"/>
    <property type="project" value="UniProtKB-SubCell"/>
</dbReference>
<evidence type="ECO:0000256" key="2">
    <source>
        <dbReference type="ARBA" id="ARBA00007663"/>
    </source>
</evidence>
<feature type="non-terminal residue" evidence="13">
    <location>
        <position position="1"/>
    </location>
</feature>
<evidence type="ECO:0000256" key="4">
    <source>
        <dbReference type="ARBA" id="ARBA00022490"/>
    </source>
</evidence>
<dbReference type="InterPro" id="IPR017945">
    <property type="entry name" value="DHBP_synth_RibB-like_a/b_dom"/>
</dbReference>
<dbReference type="Pfam" id="PF01300">
    <property type="entry name" value="Sua5_yciO_yrdC"/>
    <property type="match status" value="1"/>
</dbReference>
<keyword evidence="8" id="KW-0547">Nucleotide-binding</keyword>
<keyword evidence="7" id="KW-0548">Nucleotidyltransferase</keyword>
<feature type="domain" description="YrdC-like" evidence="12">
    <location>
        <begin position="1"/>
        <end position="154"/>
    </location>
</feature>
<dbReference type="GO" id="GO:0006450">
    <property type="term" value="P:regulation of translational fidelity"/>
    <property type="evidence" value="ECO:0007669"/>
    <property type="project" value="TreeGrafter"/>
</dbReference>
<comment type="subcellular location">
    <subcellularLocation>
        <location evidence="1">Cytoplasm</location>
    </subcellularLocation>
</comment>
<evidence type="ECO:0000256" key="3">
    <source>
        <dbReference type="ARBA" id="ARBA00012584"/>
    </source>
</evidence>
<evidence type="ECO:0000259" key="12">
    <source>
        <dbReference type="PROSITE" id="PS51163"/>
    </source>
</evidence>
<dbReference type="GO" id="GO:0005524">
    <property type="term" value="F:ATP binding"/>
    <property type="evidence" value="ECO:0007669"/>
    <property type="project" value="UniProtKB-KW"/>
</dbReference>